<organism evidence="1">
    <name type="scientific">Trypanosoma brucei</name>
    <dbReference type="NCBI Taxonomy" id="5691"/>
    <lineage>
        <taxon>Eukaryota</taxon>
        <taxon>Discoba</taxon>
        <taxon>Euglenozoa</taxon>
        <taxon>Kinetoplastea</taxon>
        <taxon>Metakinetoplastina</taxon>
        <taxon>Trypanosomatida</taxon>
        <taxon>Trypanosomatidae</taxon>
        <taxon>Trypanosoma</taxon>
    </lineage>
</organism>
<protein>
    <submittedName>
        <fullName evidence="1">Uncharacterized protein</fullName>
    </submittedName>
</protein>
<reference evidence="1" key="1">
    <citation type="submission" date="2001-01" db="EMBL/GenBank/DDBJ databases">
        <authorList>
            <person name="Ghedin E."/>
            <person name="Blandin G."/>
            <person name="Bartholomeu D."/>
            <person name="Caler E."/>
            <person name="Haas B."/>
            <person name="Hannick L."/>
            <person name="Shallom J."/>
            <person name="Hou L."/>
            <person name="Djikeng A."/>
            <person name="Feldblyum T."/>
            <person name="Hostetler J."/>
            <person name="Johnson J."/>
            <person name="Jones K."/>
            <person name="Koo H.L."/>
            <person name="Larkin C."/>
            <person name="Pai G."/>
            <person name="Peterson J."/>
            <person name="Khalak H.G."/>
            <person name="Salzberg S."/>
            <person name="Simpson A.J."/>
            <person name="Tallon L."/>
            <person name="Van Aken S."/>
            <person name="Wanless D."/>
            <person name="White O."/>
            <person name="Wortman J."/>
            <person name="Fraser C.M."/>
            <person name="El-Sayed N.M.A."/>
        </authorList>
    </citation>
    <scope>NUCLEOTIDE SEQUENCE</scope>
    <source>
        <strain evidence="1">GUTat10.1</strain>
    </source>
</reference>
<proteinExistence type="predicted"/>
<reference evidence="1" key="2">
    <citation type="submission" date="2001-01" db="EMBL/GenBank/DDBJ databases">
        <authorList>
            <person name="El-Sayed N.M."/>
            <person name="Khalak H."/>
            <person name="Adams M.D."/>
        </authorList>
    </citation>
    <scope>NUCLEOTIDE SEQUENCE</scope>
    <source>
        <strain evidence="1">GUTat10.1</strain>
    </source>
</reference>
<evidence type="ECO:0000313" key="1">
    <source>
        <dbReference type="EMBL" id="AAX80817.1"/>
    </source>
</evidence>
<reference evidence="1" key="3">
    <citation type="submission" date="2005-04" db="EMBL/GenBank/DDBJ databases">
        <authorList>
            <person name="Haas B."/>
            <person name="Blandin G."/>
            <person name="El-Sayed N."/>
        </authorList>
    </citation>
    <scope>NUCLEOTIDE SEQUENCE</scope>
    <source>
        <strain evidence="1">GUTat10.1</strain>
    </source>
</reference>
<accession>Q583A0</accession>
<name>Q583A0_9TRYP</name>
<dbReference type="EMBL" id="AC087606">
    <property type="protein sequence ID" value="AAX80817.1"/>
    <property type="molecule type" value="Genomic_DNA"/>
</dbReference>
<gene>
    <name evidence="1" type="ORF">Tb04.4J6.260</name>
</gene>
<dbReference type="AlphaFoldDB" id="Q583A0"/>
<sequence>MPQQCLLSCVFFLFCFLFVADTIQIAPSHARRIEMK</sequence>